<dbReference type="Gene3D" id="3.40.50.1000">
    <property type="entry name" value="HAD superfamily/HAD-like"/>
    <property type="match status" value="1"/>
</dbReference>
<evidence type="ECO:0000313" key="2">
    <source>
        <dbReference type="Proteomes" id="UP000624703"/>
    </source>
</evidence>
<dbReference type="InterPro" id="IPR023214">
    <property type="entry name" value="HAD_sf"/>
</dbReference>
<reference evidence="1" key="1">
    <citation type="submission" date="2021-01" db="EMBL/GenBank/DDBJ databases">
        <title>Modified the classification status of verrucomicrobia.</title>
        <authorList>
            <person name="Feng X."/>
        </authorList>
    </citation>
    <scope>NUCLEOTIDE SEQUENCE</scope>
    <source>
        <strain evidence="1">_KCTC 22039</strain>
    </source>
</reference>
<accession>A0A8J7SL26</accession>
<proteinExistence type="predicted"/>
<dbReference type="Gene3D" id="1.20.1440.100">
    <property type="entry name" value="SG protein - dephosphorylation function"/>
    <property type="match status" value="1"/>
</dbReference>
<protein>
    <submittedName>
        <fullName evidence="1">Haloacid dehalogenase-like hydrolase</fullName>
    </submittedName>
</protein>
<dbReference type="Pfam" id="PF12710">
    <property type="entry name" value="HAD"/>
    <property type="match status" value="1"/>
</dbReference>
<dbReference type="InterPro" id="IPR036412">
    <property type="entry name" value="HAD-like_sf"/>
</dbReference>
<evidence type="ECO:0000313" key="1">
    <source>
        <dbReference type="EMBL" id="MBK1792509.1"/>
    </source>
</evidence>
<dbReference type="EMBL" id="JAENIM010000045">
    <property type="protein sequence ID" value="MBK1792509.1"/>
    <property type="molecule type" value="Genomic_DNA"/>
</dbReference>
<keyword evidence="1" id="KW-0378">Hydrolase</keyword>
<dbReference type="RefSeq" id="WP_200312517.1">
    <property type="nucleotide sequence ID" value="NZ_JAENIM010000045.1"/>
</dbReference>
<dbReference type="AlphaFoldDB" id="A0A8J7SL26"/>
<dbReference type="SUPFAM" id="SSF56784">
    <property type="entry name" value="HAD-like"/>
    <property type="match status" value="1"/>
</dbReference>
<organism evidence="1 2">
    <name type="scientific">Persicirhabdus sediminis</name>
    <dbReference type="NCBI Taxonomy" id="454144"/>
    <lineage>
        <taxon>Bacteria</taxon>
        <taxon>Pseudomonadati</taxon>
        <taxon>Verrucomicrobiota</taxon>
        <taxon>Verrucomicrobiia</taxon>
        <taxon>Verrucomicrobiales</taxon>
        <taxon>Verrucomicrobiaceae</taxon>
        <taxon>Persicirhabdus</taxon>
    </lineage>
</organism>
<name>A0A8J7SL26_9BACT</name>
<dbReference type="GO" id="GO:0016787">
    <property type="term" value="F:hydrolase activity"/>
    <property type="evidence" value="ECO:0007669"/>
    <property type="project" value="UniProtKB-KW"/>
</dbReference>
<sequence length="255" mass="28810">MQKEEKPFAGYALFDMDQTLVPWDMQMYFCNYVLQREGWRRLYLLVFVPFLPLAKFLGDGTMKRIFFSFLCGMRRDHLEALCEDFVADCIPSICYEEVLAEVEKNKQAGRVTVLNSASPEFYAVAMGKAMGFDYAYASKMIVEDYMPLFPDIDGGNNKGAVKLGRMTHLFPEGFDPAAGDVLENSIGYSDSHADLPMLRICEKKVIVHPTAKLQAAADADGSADWQLVQPARPTANKKEWLRACLKQILGCYQTH</sequence>
<comment type="caution">
    <text evidence="1">The sequence shown here is derived from an EMBL/GenBank/DDBJ whole genome shotgun (WGS) entry which is preliminary data.</text>
</comment>
<dbReference type="Proteomes" id="UP000624703">
    <property type="component" value="Unassembled WGS sequence"/>
</dbReference>
<gene>
    <name evidence="1" type="ORF">JIN82_15195</name>
</gene>
<keyword evidence="2" id="KW-1185">Reference proteome</keyword>